<organism evidence="2 3">
    <name type="scientific">Stieleria varia</name>
    <dbReference type="NCBI Taxonomy" id="2528005"/>
    <lineage>
        <taxon>Bacteria</taxon>
        <taxon>Pseudomonadati</taxon>
        <taxon>Planctomycetota</taxon>
        <taxon>Planctomycetia</taxon>
        <taxon>Pirellulales</taxon>
        <taxon>Pirellulaceae</taxon>
        <taxon>Stieleria</taxon>
    </lineage>
</organism>
<feature type="compositionally biased region" description="Basic and acidic residues" evidence="1">
    <location>
        <begin position="75"/>
        <end position="90"/>
    </location>
</feature>
<dbReference type="EMBL" id="SJPN01000002">
    <property type="protein sequence ID" value="TWU06044.1"/>
    <property type="molecule type" value="Genomic_DNA"/>
</dbReference>
<evidence type="ECO:0000313" key="2">
    <source>
        <dbReference type="EMBL" id="TWU06044.1"/>
    </source>
</evidence>
<dbReference type="AlphaFoldDB" id="A0A5C6B6A4"/>
<keyword evidence="3" id="KW-1185">Reference proteome</keyword>
<feature type="region of interest" description="Disordered" evidence="1">
    <location>
        <begin position="58"/>
        <end position="105"/>
    </location>
</feature>
<accession>A0A5C6B6A4</accession>
<protein>
    <recommendedName>
        <fullName evidence="4">N-acetyltransferase domain-containing protein</fullName>
    </recommendedName>
</protein>
<dbReference type="OrthoDB" id="241885at2"/>
<comment type="caution">
    <text evidence="2">The sequence shown here is derived from an EMBL/GenBank/DDBJ whole genome shotgun (WGS) entry which is preliminary data.</text>
</comment>
<sequence length="350" mass="38653">MESIRTFQNVDLPHLARIWCEHWSYTGAMPPVSVAMIEQAVLSRTFFDSTILLVATNGHSHNTENRPGNGNHFGRHGDPDDSSSDSDRNTDASPEPKAAGPEPEAWCHLIPDPLQPKTVVLAAICFTHAGLAVCDSLLTMAEQRAREAGFEQIVVGPLRDQHCGYLGLPPLGHGIGVSALDARTGSLLSRHGYTHERQVTRMVVHSNPYRMPVKRSLMQLRRTTRTQRESWFPADALHASAMSHMDIEQHSLVNHLNGQHMASVALWLSDAECQIMSIADAILDLSATEQPGDLTEAEQFLIGAIVSTLGNRRVFRVETAVDSRDKVLLQKLAEINFQAAEQGSRWIKPL</sequence>
<dbReference type="Proteomes" id="UP000320176">
    <property type="component" value="Unassembled WGS sequence"/>
</dbReference>
<proteinExistence type="predicted"/>
<gene>
    <name evidence="2" type="ORF">Pla52n_17630</name>
</gene>
<reference evidence="2 3" key="1">
    <citation type="submission" date="2019-02" db="EMBL/GenBank/DDBJ databases">
        <title>Deep-cultivation of Planctomycetes and their phenomic and genomic characterization uncovers novel biology.</title>
        <authorList>
            <person name="Wiegand S."/>
            <person name="Jogler M."/>
            <person name="Boedeker C."/>
            <person name="Pinto D."/>
            <person name="Vollmers J."/>
            <person name="Rivas-Marin E."/>
            <person name="Kohn T."/>
            <person name="Peeters S.H."/>
            <person name="Heuer A."/>
            <person name="Rast P."/>
            <person name="Oberbeckmann S."/>
            <person name="Bunk B."/>
            <person name="Jeske O."/>
            <person name="Meyerdierks A."/>
            <person name="Storesund J.E."/>
            <person name="Kallscheuer N."/>
            <person name="Luecker S."/>
            <person name="Lage O.M."/>
            <person name="Pohl T."/>
            <person name="Merkel B.J."/>
            <person name="Hornburger P."/>
            <person name="Mueller R.-W."/>
            <person name="Bruemmer F."/>
            <person name="Labrenz M."/>
            <person name="Spormann A.M."/>
            <person name="Op Den Camp H."/>
            <person name="Overmann J."/>
            <person name="Amann R."/>
            <person name="Jetten M.S.M."/>
            <person name="Mascher T."/>
            <person name="Medema M.H."/>
            <person name="Devos D.P."/>
            <person name="Kaster A.-K."/>
            <person name="Ovreas L."/>
            <person name="Rohde M."/>
            <person name="Galperin M.Y."/>
            <person name="Jogler C."/>
        </authorList>
    </citation>
    <scope>NUCLEOTIDE SEQUENCE [LARGE SCALE GENOMIC DNA]</scope>
    <source>
        <strain evidence="2 3">Pla52n</strain>
    </source>
</reference>
<feature type="compositionally biased region" description="Polar residues" evidence="1">
    <location>
        <begin position="58"/>
        <end position="68"/>
    </location>
</feature>
<feature type="compositionally biased region" description="Low complexity" evidence="1">
    <location>
        <begin position="92"/>
        <end position="104"/>
    </location>
</feature>
<evidence type="ECO:0000256" key="1">
    <source>
        <dbReference type="SAM" id="MobiDB-lite"/>
    </source>
</evidence>
<evidence type="ECO:0000313" key="3">
    <source>
        <dbReference type="Proteomes" id="UP000320176"/>
    </source>
</evidence>
<name>A0A5C6B6A4_9BACT</name>
<evidence type="ECO:0008006" key="4">
    <source>
        <dbReference type="Google" id="ProtNLM"/>
    </source>
</evidence>
<dbReference type="RefSeq" id="WP_146519189.1">
    <property type="nucleotide sequence ID" value="NZ_CP151726.1"/>
</dbReference>